<dbReference type="InterPro" id="IPR036812">
    <property type="entry name" value="NAD(P)_OxRdtase_dom_sf"/>
</dbReference>
<keyword evidence="3" id="KW-0560">Oxidoreductase</keyword>
<evidence type="ECO:0000256" key="1">
    <source>
        <dbReference type="ARBA" id="ARBA00007905"/>
    </source>
</evidence>
<evidence type="ECO:0000313" key="5">
    <source>
        <dbReference type="EMBL" id="CAK9272287.1"/>
    </source>
</evidence>
<evidence type="ECO:0000256" key="3">
    <source>
        <dbReference type="ARBA" id="ARBA00023002"/>
    </source>
</evidence>
<proteinExistence type="inferred from homology"/>
<dbReference type="InterPro" id="IPR018170">
    <property type="entry name" value="Aldo/ket_reductase_CS"/>
</dbReference>
<dbReference type="Proteomes" id="UP001497444">
    <property type="component" value="Chromosome 4"/>
</dbReference>
<evidence type="ECO:0000313" key="6">
    <source>
        <dbReference type="Proteomes" id="UP001497444"/>
    </source>
</evidence>
<protein>
    <recommendedName>
        <fullName evidence="4">NADP-dependent oxidoreductase domain-containing protein</fullName>
    </recommendedName>
</protein>
<keyword evidence="2" id="KW-0521">NADP</keyword>
<organism evidence="5 6">
    <name type="scientific">Sphagnum jensenii</name>
    <dbReference type="NCBI Taxonomy" id="128206"/>
    <lineage>
        <taxon>Eukaryota</taxon>
        <taxon>Viridiplantae</taxon>
        <taxon>Streptophyta</taxon>
        <taxon>Embryophyta</taxon>
        <taxon>Bryophyta</taxon>
        <taxon>Sphagnophytina</taxon>
        <taxon>Sphagnopsida</taxon>
        <taxon>Sphagnales</taxon>
        <taxon>Sphagnaceae</taxon>
        <taxon>Sphagnum</taxon>
    </lineage>
</organism>
<gene>
    <name evidence="5" type="ORF">CSSPJE1EN1_LOCUS17765</name>
</gene>
<name>A0ABP0WZQ9_9BRYO</name>
<dbReference type="Pfam" id="PF00248">
    <property type="entry name" value="Aldo_ket_red"/>
    <property type="match status" value="1"/>
</dbReference>
<dbReference type="InterPro" id="IPR023210">
    <property type="entry name" value="NADP_OxRdtase_dom"/>
</dbReference>
<dbReference type="PANTHER" id="PTHR11732">
    <property type="entry name" value="ALDO/KETO REDUCTASE"/>
    <property type="match status" value="1"/>
</dbReference>
<evidence type="ECO:0000256" key="2">
    <source>
        <dbReference type="ARBA" id="ARBA00022857"/>
    </source>
</evidence>
<comment type="similarity">
    <text evidence="1">Belongs to the aldo/keto reductase family.</text>
</comment>
<dbReference type="EMBL" id="OZ020099">
    <property type="protein sequence ID" value="CAK9272287.1"/>
    <property type="molecule type" value="Genomic_DNA"/>
</dbReference>
<feature type="domain" description="NADP-dependent oxidoreductase" evidence="4">
    <location>
        <begin position="21"/>
        <end position="290"/>
    </location>
</feature>
<keyword evidence="6" id="KW-1185">Reference proteome</keyword>
<evidence type="ECO:0000259" key="4">
    <source>
        <dbReference type="Pfam" id="PF00248"/>
    </source>
</evidence>
<dbReference type="SUPFAM" id="SSF51430">
    <property type="entry name" value="NAD(P)-linked oxidoreductase"/>
    <property type="match status" value="1"/>
</dbReference>
<dbReference type="Gene3D" id="3.20.20.100">
    <property type="entry name" value="NADP-dependent oxidoreductase domain"/>
    <property type="match status" value="1"/>
</dbReference>
<dbReference type="PRINTS" id="PR00069">
    <property type="entry name" value="ALDKETRDTASE"/>
</dbReference>
<accession>A0ABP0WZQ9</accession>
<reference evidence="5" key="1">
    <citation type="submission" date="2024-02" db="EMBL/GenBank/DDBJ databases">
        <authorList>
            <consortium name="ELIXIR-Norway"/>
            <consortium name="Elixir Norway"/>
        </authorList>
    </citation>
    <scope>NUCLEOTIDE SEQUENCE</scope>
</reference>
<dbReference type="PROSITE" id="PS00798">
    <property type="entry name" value="ALDOKETO_REDUCTASE_1"/>
    <property type="match status" value="1"/>
</dbReference>
<dbReference type="InterPro" id="IPR020471">
    <property type="entry name" value="AKR"/>
</dbReference>
<dbReference type="InterPro" id="IPR044498">
    <property type="entry name" value="AKR4C"/>
</dbReference>
<dbReference type="PROSITE" id="PS00063">
    <property type="entry name" value="ALDOKETO_REDUCTASE_3"/>
    <property type="match status" value="1"/>
</dbReference>
<sequence length="320" mass="36046">MAKAAEMPRFKLNTGQYIPAVGLGTWQAKPGEVGEAVKYAIKVGYRHIDCAKAYGNEKEIGDALQELFKEGIVTRGDLWITSKLWNSDQHPDDVPLALAGSVQDLQCDYLDLYLMHWPVALKKGAQGTAPEDFAPLDTKATWQAMEKCYEKGDKTKAIGISNFSVVKTKALLSYAKVVPAVNQVECHPMWQQKKLHDFLYSQGIHLTAYSPIGSGGSWFTKHVKVLEHPVLQSLAKKYNKTPAQIALRWNIEMGHSVLPKSTNPERIKENLHIFDFKISEEDLKLFDKIEQVRLLCGDDLWVNDTTSPYKTVEELWDGEI</sequence>
<dbReference type="PIRSF" id="PIRSF000097">
    <property type="entry name" value="AKR"/>
    <property type="match status" value="1"/>
</dbReference>
<dbReference type="CDD" id="cd19125">
    <property type="entry name" value="AKR_AKR4C1-15"/>
    <property type="match status" value="1"/>
</dbReference>